<accession>A0A8K1GDX7</accession>
<dbReference type="AlphaFoldDB" id="A0A8K1GDX7"/>
<evidence type="ECO:0000313" key="1">
    <source>
        <dbReference type="EMBL" id="TRZ16313.1"/>
    </source>
</evidence>
<name>A0A8K1GDX7_9PASS</name>
<dbReference type="Proteomes" id="UP000796761">
    <property type="component" value="Unassembled WGS sequence"/>
</dbReference>
<evidence type="ECO:0000313" key="2">
    <source>
        <dbReference type="Proteomes" id="UP000796761"/>
    </source>
</evidence>
<sequence length="104" mass="11834">MEIKSKKQLRMYCHDGLDAKYTHMNNNGSQVMSIKLRNDTVKNFDTGSGVRKSFQSSCPVENEIKRDVVAFLPREMVEPPSLKVLKKQLDMALSAMILLKVFGQ</sequence>
<gene>
    <name evidence="1" type="ORF">HGM15179_010776</name>
</gene>
<reference evidence="1" key="1">
    <citation type="submission" date="2019-04" db="EMBL/GenBank/DDBJ databases">
        <title>Genome assembly of Zosterops borbonicus 15179.</title>
        <authorList>
            <person name="Leroy T."/>
            <person name="Anselmetti Y."/>
            <person name="Tilak M.-K."/>
            <person name="Nabholz B."/>
        </authorList>
    </citation>
    <scope>NUCLEOTIDE SEQUENCE</scope>
    <source>
        <strain evidence="1">HGM_15179</strain>
        <tissue evidence="1">Muscle</tissue>
    </source>
</reference>
<organism evidence="1 2">
    <name type="scientific">Zosterops borbonicus</name>
    <dbReference type="NCBI Taxonomy" id="364589"/>
    <lineage>
        <taxon>Eukaryota</taxon>
        <taxon>Metazoa</taxon>
        <taxon>Chordata</taxon>
        <taxon>Craniata</taxon>
        <taxon>Vertebrata</taxon>
        <taxon>Euteleostomi</taxon>
        <taxon>Archelosauria</taxon>
        <taxon>Archosauria</taxon>
        <taxon>Dinosauria</taxon>
        <taxon>Saurischia</taxon>
        <taxon>Theropoda</taxon>
        <taxon>Coelurosauria</taxon>
        <taxon>Aves</taxon>
        <taxon>Neognathae</taxon>
        <taxon>Neoaves</taxon>
        <taxon>Telluraves</taxon>
        <taxon>Australaves</taxon>
        <taxon>Passeriformes</taxon>
        <taxon>Sylvioidea</taxon>
        <taxon>Zosteropidae</taxon>
        <taxon>Zosterops</taxon>
    </lineage>
</organism>
<dbReference type="EMBL" id="SWJQ01000321">
    <property type="protein sequence ID" value="TRZ16313.1"/>
    <property type="molecule type" value="Genomic_DNA"/>
</dbReference>
<proteinExistence type="predicted"/>
<protein>
    <submittedName>
        <fullName evidence="1">Uncharacterized protein</fullName>
    </submittedName>
</protein>
<comment type="caution">
    <text evidence="1">The sequence shown here is derived from an EMBL/GenBank/DDBJ whole genome shotgun (WGS) entry which is preliminary data.</text>
</comment>
<keyword evidence="2" id="KW-1185">Reference proteome</keyword>